<dbReference type="CDD" id="cd00293">
    <property type="entry name" value="USP-like"/>
    <property type="match status" value="1"/>
</dbReference>
<dbReference type="EMBL" id="LAZR01004957">
    <property type="protein sequence ID" value="KKN04113.1"/>
    <property type="molecule type" value="Genomic_DNA"/>
</dbReference>
<feature type="domain" description="UspA" evidence="2">
    <location>
        <begin position="98"/>
        <end position="173"/>
    </location>
</feature>
<evidence type="ECO:0000259" key="2">
    <source>
        <dbReference type="Pfam" id="PF00582"/>
    </source>
</evidence>
<proteinExistence type="inferred from homology"/>
<dbReference type="SUPFAM" id="SSF52402">
    <property type="entry name" value="Adenine nucleotide alpha hydrolases-like"/>
    <property type="match status" value="1"/>
</dbReference>
<dbReference type="InterPro" id="IPR006016">
    <property type="entry name" value="UspA"/>
</dbReference>
<gene>
    <name evidence="3" type="ORF">LCGC14_1100690</name>
</gene>
<dbReference type="PRINTS" id="PR01438">
    <property type="entry name" value="UNVRSLSTRESS"/>
</dbReference>
<organism evidence="3">
    <name type="scientific">marine sediment metagenome</name>
    <dbReference type="NCBI Taxonomy" id="412755"/>
    <lineage>
        <taxon>unclassified sequences</taxon>
        <taxon>metagenomes</taxon>
        <taxon>ecological metagenomes</taxon>
    </lineage>
</organism>
<dbReference type="AlphaFoldDB" id="A0A0F9QFP3"/>
<dbReference type="Gene3D" id="3.40.50.620">
    <property type="entry name" value="HUPs"/>
    <property type="match status" value="1"/>
</dbReference>
<protein>
    <recommendedName>
        <fullName evidence="2">UspA domain-containing protein</fullName>
    </recommendedName>
</protein>
<dbReference type="PANTHER" id="PTHR46268">
    <property type="entry name" value="STRESS RESPONSE PROTEIN NHAX"/>
    <property type="match status" value="1"/>
</dbReference>
<reference evidence="3" key="1">
    <citation type="journal article" date="2015" name="Nature">
        <title>Complex archaea that bridge the gap between prokaryotes and eukaryotes.</title>
        <authorList>
            <person name="Spang A."/>
            <person name="Saw J.H."/>
            <person name="Jorgensen S.L."/>
            <person name="Zaremba-Niedzwiedzka K."/>
            <person name="Martijn J."/>
            <person name="Lind A.E."/>
            <person name="van Eijk R."/>
            <person name="Schleper C."/>
            <person name="Guy L."/>
            <person name="Ettema T.J."/>
        </authorList>
    </citation>
    <scope>NUCLEOTIDE SEQUENCE</scope>
</reference>
<dbReference type="InterPro" id="IPR006015">
    <property type="entry name" value="Universal_stress_UspA"/>
</dbReference>
<sequence length="173" mass="19559">MYKKILLGTDGSKHINRAASIIIGFYKKWGSQIFIFHSVKHMLEKVSPPSHGWTIPYASGSYFGGTSTSSPILIKNKEYPNIKRLSEYEIEDIGQNILNEKKAIFEELQIPVKTSLVTKDYPEEYIQRIVKKKKFDLVVVGIKGIHSKISQIFLGSVAESVMKDAPCDVLVIR</sequence>
<dbReference type="Pfam" id="PF00582">
    <property type="entry name" value="Usp"/>
    <property type="match status" value="1"/>
</dbReference>
<evidence type="ECO:0000256" key="1">
    <source>
        <dbReference type="ARBA" id="ARBA00008791"/>
    </source>
</evidence>
<evidence type="ECO:0000313" key="3">
    <source>
        <dbReference type="EMBL" id="KKN04113.1"/>
    </source>
</evidence>
<comment type="similarity">
    <text evidence="1">Belongs to the universal stress protein A family.</text>
</comment>
<comment type="caution">
    <text evidence="3">The sequence shown here is derived from an EMBL/GenBank/DDBJ whole genome shotgun (WGS) entry which is preliminary data.</text>
</comment>
<dbReference type="PANTHER" id="PTHR46268:SF6">
    <property type="entry name" value="UNIVERSAL STRESS PROTEIN UP12"/>
    <property type="match status" value="1"/>
</dbReference>
<name>A0A0F9QFP3_9ZZZZ</name>
<dbReference type="InterPro" id="IPR014729">
    <property type="entry name" value="Rossmann-like_a/b/a_fold"/>
</dbReference>
<accession>A0A0F9QFP3</accession>